<proteinExistence type="predicted"/>
<dbReference type="EC" id="2.1.1.297" evidence="1"/>
<reference evidence="7" key="1">
    <citation type="submission" date="2021-08" db="EMBL/GenBank/DDBJ databases">
        <authorList>
            <person name="Papudeshi B."/>
            <person name="Bashey-Visser F."/>
        </authorList>
    </citation>
    <scope>NUCLEOTIDE SEQUENCE</scope>
    <source>
        <strain evidence="7">MC_266_E_2016</strain>
    </source>
</reference>
<dbReference type="InterPro" id="IPR004556">
    <property type="entry name" value="HemK-like"/>
</dbReference>
<name>A0AAJ1N123_XENBV</name>
<accession>A0AAJ1N123</accession>
<dbReference type="GO" id="GO:0032259">
    <property type="term" value="P:methylation"/>
    <property type="evidence" value="ECO:0007669"/>
    <property type="project" value="UniProtKB-KW"/>
</dbReference>
<dbReference type="GO" id="GO:0102559">
    <property type="term" value="F:peptide chain release factor N(5)-glutamine methyltransferase activity"/>
    <property type="evidence" value="ECO:0007669"/>
    <property type="project" value="UniProtKB-EC"/>
</dbReference>
<gene>
    <name evidence="7" type="ORF">KKJ01_18600</name>
</gene>
<evidence type="ECO:0000256" key="4">
    <source>
        <dbReference type="ARBA" id="ARBA00022691"/>
    </source>
</evidence>
<comment type="catalytic activity">
    <reaction evidence="5">
        <text>L-glutaminyl-[peptide chain release factor] + S-adenosyl-L-methionine = N(5)-methyl-L-glutaminyl-[peptide chain release factor] + S-adenosyl-L-homocysteine + H(+)</text>
        <dbReference type="Rhea" id="RHEA:42896"/>
        <dbReference type="Rhea" id="RHEA-COMP:10271"/>
        <dbReference type="Rhea" id="RHEA-COMP:10272"/>
        <dbReference type="ChEBI" id="CHEBI:15378"/>
        <dbReference type="ChEBI" id="CHEBI:30011"/>
        <dbReference type="ChEBI" id="CHEBI:57856"/>
        <dbReference type="ChEBI" id="CHEBI:59789"/>
        <dbReference type="ChEBI" id="CHEBI:61891"/>
        <dbReference type="EC" id="2.1.1.297"/>
    </reaction>
</comment>
<dbReference type="AlphaFoldDB" id="A0AAJ1N123"/>
<reference evidence="7" key="2">
    <citation type="journal article" date="2022" name="J. Evol. Biol.">
        <title>Pre- and post-association barriers to host switching in sympatric mutualists.</title>
        <authorList>
            <person name="Dinges Z.M."/>
            <person name="Phillips R.K."/>
            <person name="Lively C.M."/>
            <person name="Bashey F."/>
        </authorList>
    </citation>
    <scope>NUCLEOTIDE SEQUENCE</scope>
    <source>
        <strain evidence="7">MC_266_E_2016</strain>
    </source>
</reference>
<dbReference type="Proteomes" id="UP001222434">
    <property type="component" value="Unassembled WGS sequence"/>
</dbReference>
<dbReference type="InterPro" id="IPR002052">
    <property type="entry name" value="DNA_methylase_N6_adenine_CS"/>
</dbReference>
<dbReference type="PANTHER" id="PTHR18895:SF74">
    <property type="entry name" value="MTRF1L RELEASE FACTOR GLUTAMINE METHYLTRANSFERASE"/>
    <property type="match status" value="1"/>
</dbReference>
<dbReference type="InterPro" id="IPR050320">
    <property type="entry name" value="N5-glutamine_MTase"/>
</dbReference>
<dbReference type="PANTHER" id="PTHR18895">
    <property type="entry name" value="HEMK METHYLTRANSFERASE"/>
    <property type="match status" value="1"/>
</dbReference>
<feature type="domain" description="Methyltransferase small" evidence="6">
    <location>
        <begin position="91"/>
        <end position="189"/>
    </location>
</feature>
<dbReference type="Pfam" id="PF05175">
    <property type="entry name" value="MTS"/>
    <property type="match status" value="1"/>
</dbReference>
<dbReference type="GO" id="GO:0003676">
    <property type="term" value="F:nucleic acid binding"/>
    <property type="evidence" value="ECO:0007669"/>
    <property type="project" value="InterPro"/>
</dbReference>
<evidence type="ECO:0000256" key="1">
    <source>
        <dbReference type="ARBA" id="ARBA00012771"/>
    </source>
</evidence>
<evidence type="ECO:0000313" key="8">
    <source>
        <dbReference type="Proteomes" id="UP001222434"/>
    </source>
</evidence>
<dbReference type="NCBIfam" id="TIGR00536">
    <property type="entry name" value="hemK_fam"/>
    <property type="match status" value="1"/>
</dbReference>
<dbReference type="EMBL" id="JAILSO010000103">
    <property type="protein sequence ID" value="MDE1480173.1"/>
    <property type="molecule type" value="Genomic_DNA"/>
</dbReference>
<dbReference type="InterPro" id="IPR029063">
    <property type="entry name" value="SAM-dependent_MTases_sf"/>
</dbReference>
<evidence type="ECO:0000313" key="7">
    <source>
        <dbReference type="EMBL" id="MDE1480173.1"/>
    </source>
</evidence>
<keyword evidence="4" id="KW-0949">S-adenosyl-L-methionine</keyword>
<evidence type="ECO:0000256" key="5">
    <source>
        <dbReference type="ARBA" id="ARBA00048391"/>
    </source>
</evidence>
<dbReference type="InterPro" id="IPR007848">
    <property type="entry name" value="Small_mtfrase_dom"/>
</dbReference>
<protein>
    <recommendedName>
        <fullName evidence="1">peptide chain release factor N(5)-glutamine methyltransferase</fullName>
        <ecNumber evidence="1">2.1.1.297</ecNumber>
    </recommendedName>
</protein>
<organism evidence="7 8">
    <name type="scientific">Xenorhabdus bovienii</name>
    <name type="common">Xenorhabdus nematophila subsp. bovienii</name>
    <dbReference type="NCBI Taxonomy" id="40576"/>
    <lineage>
        <taxon>Bacteria</taxon>
        <taxon>Pseudomonadati</taxon>
        <taxon>Pseudomonadota</taxon>
        <taxon>Gammaproteobacteria</taxon>
        <taxon>Enterobacterales</taxon>
        <taxon>Morganellaceae</taxon>
        <taxon>Xenorhabdus</taxon>
    </lineage>
</organism>
<keyword evidence="2 7" id="KW-0489">Methyltransferase</keyword>
<comment type="caution">
    <text evidence="7">The sequence shown here is derived from an EMBL/GenBank/DDBJ whole genome shotgun (WGS) entry which is preliminary data.</text>
</comment>
<evidence type="ECO:0000256" key="2">
    <source>
        <dbReference type="ARBA" id="ARBA00022603"/>
    </source>
</evidence>
<sequence>MSFSQDDKNIIENARTLLSEAGIWDVESDLESLVDRYLERNNKEQARNEFMLAVYERCNRIPLGHIVNSINFDGLPLIVGSGVFIPRTHSQLIHKWIDKESDIPFNSTVLDLCSGCGAIGLAIAKRRPDLNVVCVEYDTVAFQYLVRNINRLSNLSIKAQALQTDLRDSRSLDKFEESVSLVVANPPYVPERVSILPEWEEHHPYISVYSGDDGLDLIRTIVTQSKKYLKKNGWLVIEHHENQQNNIRSLFLKEGFSQVRTIMDENFSDTTGLSVITVGNK</sequence>
<dbReference type="RefSeq" id="WP_274713604.1">
    <property type="nucleotide sequence ID" value="NZ_JAILSO010000103.1"/>
</dbReference>
<dbReference type="PROSITE" id="PS00092">
    <property type="entry name" value="N6_MTASE"/>
    <property type="match status" value="1"/>
</dbReference>
<dbReference type="SUPFAM" id="SSF53335">
    <property type="entry name" value="S-adenosyl-L-methionine-dependent methyltransferases"/>
    <property type="match status" value="1"/>
</dbReference>
<keyword evidence="3" id="KW-0808">Transferase</keyword>
<dbReference type="CDD" id="cd02440">
    <property type="entry name" value="AdoMet_MTases"/>
    <property type="match status" value="1"/>
</dbReference>
<evidence type="ECO:0000256" key="3">
    <source>
        <dbReference type="ARBA" id="ARBA00022679"/>
    </source>
</evidence>
<evidence type="ECO:0000259" key="6">
    <source>
        <dbReference type="Pfam" id="PF05175"/>
    </source>
</evidence>
<dbReference type="Gene3D" id="3.40.50.150">
    <property type="entry name" value="Vaccinia Virus protein VP39"/>
    <property type="match status" value="1"/>
</dbReference>